<dbReference type="EMBL" id="GL377570">
    <property type="protein sequence ID" value="EFJ34112.1"/>
    <property type="molecule type" value="Genomic_DNA"/>
</dbReference>
<dbReference type="GO" id="GO:0006508">
    <property type="term" value="P:proteolysis"/>
    <property type="evidence" value="ECO:0007669"/>
    <property type="project" value="UniProtKB-KW"/>
</dbReference>
<feature type="active site" description="Charge relay system" evidence="6">
    <location>
        <position position="471"/>
    </location>
</feature>
<feature type="active site" description="Charge relay system" evidence="6">
    <location>
        <position position="298"/>
    </location>
</feature>
<dbReference type="Gene3D" id="3.30.70.80">
    <property type="entry name" value="Peptidase S8 propeptide/proteinase inhibitor I9"/>
    <property type="match status" value="1"/>
</dbReference>
<evidence type="ECO:0000259" key="7">
    <source>
        <dbReference type="Pfam" id="PF00082"/>
    </source>
</evidence>
<dbReference type="GO" id="GO:0005576">
    <property type="term" value="C:extracellular region"/>
    <property type="evidence" value="ECO:0000318"/>
    <property type="project" value="GO_Central"/>
</dbReference>
<dbReference type="Proteomes" id="UP000001514">
    <property type="component" value="Unassembled WGS sequence"/>
</dbReference>
<evidence type="ECO:0000259" key="8">
    <source>
        <dbReference type="Pfam" id="PF05922"/>
    </source>
</evidence>
<dbReference type="SUPFAM" id="SSF52743">
    <property type="entry name" value="Subtilisin-like"/>
    <property type="match status" value="1"/>
</dbReference>
<protein>
    <recommendedName>
        <fullName evidence="12">Subtilisin-like protease fibronectin type-III domain-containing protein</fullName>
    </recommendedName>
</protein>
<dbReference type="HOGENOM" id="CLU_399241_0_0_1"/>
<dbReference type="AlphaFoldDB" id="D8R2Q7"/>
<dbReference type="InterPro" id="IPR010259">
    <property type="entry name" value="S8pro/Inhibitor_I9"/>
</dbReference>
<sequence>MLRRPLRWAPTRHRAARKHIGVAFECKAAKTLHFDEPAVDLFGVLLGPREKFLRKSTNEVLITNVLCCPPDAPEESCQWSEGRAGASMNISYVHPTPVFDYTPPASLNAVRGSIERGCRCLVFSFPSFNLVRTHRQCRFIQIDTLASRACGTKSKMRLFLFVFFVCCCKGDVSSSLKPYIVYLGGKKGISADTLTTTHYDLLVKATGSMEVASAAMIYSYKYVFSGFSARLTKEQADKLSRMPEVLSVHPNRVRRLFTTRSWDFLGLPIDAESKAASLLSEHRILDEDSSDVIIGVLDTGIWPESESFRDDGMKPVPAKWKGSCVNDPKTNASVVVHCNRKVIGAKYYRAGLSPNASVAYSNPRDFDGHGTGTASIGAGMAVANASMEGLASGTARGGLRSARISAYKKLDTVSYKARTGGWRLLFQRTEHYQSRHYKGVSILAAWSGGSVAMDPNGTFVRTNFAIASGTSFACPHATGTAAFVKSIHPSWSPAAIKSAIMTTARYLDNTGKPITESDGSPGDSFSIGAGVIQPMKAIDPGLVYETAISDYILYLCSTGYSSKQVQNITGDTATSCPDGTSTPASLNYPSIGFNISVVKSATIPRTVTNVGDASSIYKARVEAPSDSRLSITVSPQELKFLNQGEKLSFNVTISLSSSKEPIASNPWAFSSLTWDDGKHSVRSPIAVAIS</sequence>
<keyword evidence="3" id="KW-0732">Signal</keyword>
<dbReference type="PROSITE" id="PS00138">
    <property type="entry name" value="SUBTILASE_SER"/>
    <property type="match status" value="1"/>
</dbReference>
<feature type="active site" description="Charge relay system" evidence="6">
    <location>
        <position position="369"/>
    </location>
</feature>
<gene>
    <name evidence="10" type="ORF">SELMODRAFT_406544</name>
</gene>
<dbReference type="InterPro" id="IPR000209">
    <property type="entry name" value="Peptidase_S8/S53_dom"/>
</dbReference>
<evidence type="ECO:0000256" key="4">
    <source>
        <dbReference type="ARBA" id="ARBA00022801"/>
    </source>
</evidence>
<dbReference type="InterPro" id="IPR036852">
    <property type="entry name" value="Peptidase_S8/S53_dom_sf"/>
</dbReference>
<feature type="domain" description="Subtilisin-like protease fibronectin type-III" evidence="9">
    <location>
        <begin position="586"/>
        <end position="687"/>
    </location>
</feature>
<evidence type="ECO:0008006" key="12">
    <source>
        <dbReference type="Google" id="ProtNLM"/>
    </source>
</evidence>
<evidence type="ECO:0000256" key="2">
    <source>
        <dbReference type="ARBA" id="ARBA00022670"/>
    </source>
</evidence>
<dbReference type="Pfam" id="PF17766">
    <property type="entry name" value="fn3_6"/>
    <property type="match status" value="1"/>
</dbReference>
<evidence type="ECO:0000256" key="1">
    <source>
        <dbReference type="ARBA" id="ARBA00011073"/>
    </source>
</evidence>
<dbReference type="InParanoid" id="D8R2Q7"/>
<feature type="domain" description="Peptidase S8/S53" evidence="7">
    <location>
        <begin position="460"/>
        <end position="530"/>
    </location>
</feature>
<keyword evidence="4" id="KW-0378">Hydrolase</keyword>
<dbReference type="PANTHER" id="PTHR10795">
    <property type="entry name" value="PROPROTEIN CONVERTASE SUBTILISIN/KEXIN"/>
    <property type="match status" value="1"/>
</dbReference>
<evidence type="ECO:0000259" key="9">
    <source>
        <dbReference type="Pfam" id="PF17766"/>
    </source>
</evidence>
<evidence type="ECO:0000313" key="11">
    <source>
        <dbReference type="Proteomes" id="UP000001514"/>
    </source>
</evidence>
<dbReference type="Pfam" id="PF05922">
    <property type="entry name" value="Inhibitor_I9"/>
    <property type="match status" value="1"/>
</dbReference>
<comment type="similarity">
    <text evidence="1">Belongs to the peptidase S8 family.</text>
</comment>
<dbReference type="FunFam" id="3.30.70.80:FF:000002">
    <property type="entry name" value="Subtilisin-like protease SBT5.3"/>
    <property type="match status" value="1"/>
</dbReference>
<dbReference type="eggNOG" id="ENOG502QSZZ">
    <property type="taxonomic scope" value="Eukaryota"/>
</dbReference>
<evidence type="ECO:0000256" key="6">
    <source>
        <dbReference type="PIRSR" id="PIRSR615500-1"/>
    </source>
</evidence>
<dbReference type="PRINTS" id="PR00723">
    <property type="entry name" value="SUBTILISIN"/>
</dbReference>
<accession>D8R2Q7</accession>
<reference evidence="10 11" key="1">
    <citation type="journal article" date="2011" name="Science">
        <title>The Selaginella genome identifies genetic changes associated with the evolution of vascular plants.</title>
        <authorList>
            <person name="Banks J.A."/>
            <person name="Nishiyama T."/>
            <person name="Hasebe M."/>
            <person name="Bowman J.L."/>
            <person name="Gribskov M."/>
            <person name="dePamphilis C."/>
            <person name="Albert V.A."/>
            <person name="Aono N."/>
            <person name="Aoyama T."/>
            <person name="Ambrose B.A."/>
            <person name="Ashton N.W."/>
            <person name="Axtell M.J."/>
            <person name="Barker E."/>
            <person name="Barker M.S."/>
            <person name="Bennetzen J.L."/>
            <person name="Bonawitz N.D."/>
            <person name="Chapple C."/>
            <person name="Cheng C."/>
            <person name="Correa L.G."/>
            <person name="Dacre M."/>
            <person name="DeBarry J."/>
            <person name="Dreyer I."/>
            <person name="Elias M."/>
            <person name="Engstrom E.M."/>
            <person name="Estelle M."/>
            <person name="Feng L."/>
            <person name="Finet C."/>
            <person name="Floyd S.K."/>
            <person name="Frommer W.B."/>
            <person name="Fujita T."/>
            <person name="Gramzow L."/>
            <person name="Gutensohn M."/>
            <person name="Harholt J."/>
            <person name="Hattori M."/>
            <person name="Heyl A."/>
            <person name="Hirai T."/>
            <person name="Hiwatashi Y."/>
            <person name="Ishikawa M."/>
            <person name="Iwata M."/>
            <person name="Karol K.G."/>
            <person name="Koehler B."/>
            <person name="Kolukisaoglu U."/>
            <person name="Kubo M."/>
            <person name="Kurata T."/>
            <person name="Lalonde S."/>
            <person name="Li K."/>
            <person name="Li Y."/>
            <person name="Litt A."/>
            <person name="Lyons E."/>
            <person name="Manning G."/>
            <person name="Maruyama T."/>
            <person name="Michael T.P."/>
            <person name="Mikami K."/>
            <person name="Miyazaki S."/>
            <person name="Morinaga S."/>
            <person name="Murata T."/>
            <person name="Mueller-Roeber B."/>
            <person name="Nelson D.R."/>
            <person name="Obara M."/>
            <person name="Oguri Y."/>
            <person name="Olmstead R.G."/>
            <person name="Onodera N."/>
            <person name="Petersen B.L."/>
            <person name="Pils B."/>
            <person name="Prigge M."/>
            <person name="Rensing S.A."/>
            <person name="Riano-Pachon D.M."/>
            <person name="Roberts A.W."/>
            <person name="Sato Y."/>
            <person name="Scheller H.V."/>
            <person name="Schulz B."/>
            <person name="Schulz C."/>
            <person name="Shakirov E.V."/>
            <person name="Shibagaki N."/>
            <person name="Shinohara N."/>
            <person name="Shippen D.E."/>
            <person name="Soerensen I."/>
            <person name="Sotooka R."/>
            <person name="Sugimoto N."/>
            <person name="Sugita M."/>
            <person name="Sumikawa N."/>
            <person name="Tanurdzic M."/>
            <person name="Theissen G."/>
            <person name="Ulvskov P."/>
            <person name="Wakazuki S."/>
            <person name="Weng J.K."/>
            <person name="Willats W.W."/>
            <person name="Wipf D."/>
            <person name="Wolf P.G."/>
            <person name="Yang L."/>
            <person name="Zimmer A.D."/>
            <person name="Zhu Q."/>
            <person name="Mitros T."/>
            <person name="Hellsten U."/>
            <person name="Loque D."/>
            <person name="Otillar R."/>
            <person name="Salamov A."/>
            <person name="Schmutz J."/>
            <person name="Shapiro H."/>
            <person name="Lindquist E."/>
            <person name="Lucas S."/>
            <person name="Rokhsar D."/>
            <person name="Grigoriev I.V."/>
        </authorList>
    </citation>
    <scope>NUCLEOTIDE SEQUENCE [LARGE SCALE GENOMIC DNA]</scope>
</reference>
<name>D8R2Q7_SELML</name>
<dbReference type="InterPro" id="IPR045051">
    <property type="entry name" value="SBT"/>
</dbReference>
<dbReference type="Pfam" id="PF00082">
    <property type="entry name" value="Peptidase_S8"/>
    <property type="match status" value="2"/>
</dbReference>
<keyword evidence="11" id="KW-1185">Reference proteome</keyword>
<proteinExistence type="inferred from homology"/>
<feature type="domain" description="Peptidase S8/S53" evidence="7">
    <location>
        <begin position="290"/>
        <end position="407"/>
    </location>
</feature>
<dbReference type="Gene3D" id="3.40.50.200">
    <property type="entry name" value="Peptidase S8/S53 domain"/>
    <property type="match status" value="2"/>
</dbReference>
<dbReference type="Gramene" id="EFJ34112">
    <property type="protein sequence ID" value="EFJ34112"/>
    <property type="gene ID" value="SELMODRAFT_406544"/>
</dbReference>
<dbReference type="KEGG" id="smo:SELMODRAFT_406544"/>
<organism evidence="11">
    <name type="scientific">Selaginella moellendorffii</name>
    <name type="common">Spikemoss</name>
    <dbReference type="NCBI Taxonomy" id="88036"/>
    <lineage>
        <taxon>Eukaryota</taxon>
        <taxon>Viridiplantae</taxon>
        <taxon>Streptophyta</taxon>
        <taxon>Embryophyta</taxon>
        <taxon>Tracheophyta</taxon>
        <taxon>Lycopodiopsida</taxon>
        <taxon>Selaginellales</taxon>
        <taxon>Selaginellaceae</taxon>
        <taxon>Selaginella</taxon>
    </lineage>
</organism>
<dbReference type="InterPro" id="IPR023828">
    <property type="entry name" value="Peptidase_S8_Ser-AS"/>
</dbReference>
<evidence type="ECO:0000256" key="3">
    <source>
        <dbReference type="ARBA" id="ARBA00022729"/>
    </source>
</evidence>
<dbReference type="STRING" id="88036.D8R2Q7"/>
<dbReference type="GO" id="GO:0004252">
    <property type="term" value="F:serine-type endopeptidase activity"/>
    <property type="evidence" value="ECO:0000318"/>
    <property type="project" value="GO_Central"/>
</dbReference>
<evidence type="ECO:0000256" key="5">
    <source>
        <dbReference type="ARBA" id="ARBA00022825"/>
    </source>
</evidence>
<feature type="domain" description="Inhibitor I9" evidence="8">
    <location>
        <begin position="179"/>
        <end position="256"/>
    </location>
</feature>
<dbReference type="InterPro" id="IPR015500">
    <property type="entry name" value="Peptidase_S8_subtilisin-rel"/>
</dbReference>
<dbReference type="InterPro" id="IPR041469">
    <property type="entry name" value="Subtilisin-like_FN3"/>
</dbReference>
<dbReference type="Gene3D" id="2.60.40.2310">
    <property type="match status" value="1"/>
</dbReference>
<dbReference type="InterPro" id="IPR037045">
    <property type="entry name" value="S8pro/Inhibitor_I9_sf"/>
</dbReference>
<evidence type="ECO:0000313" key="10">
    <source>
        <dbReference type="EMBL" id="EFJ34112.1"/>
    </source>
</evidence>
<keyword evidence="2" id="KW-0645">Protease</keyword>
<keyword evidence="5" id="KW-0720">Serine protease</keyword>